<keyword evidence="2" id="KW-0496">Mitochondrion</keyword>
<accession>A0A101LZ69</accession>
<keyword evidence="1" id="KW-0472">Membrane</keyword>
<protein>
    <submittedName>
        <fullName evidence="2">Uncharacterized protein</fullName>
    </submittedName>
</protein>
<keyword evidence="1" id="KW-1133">Transmembrane helix</keyword>
<dbReference type="EMBL" id="LKAM01000006">
    <property type="protein sequence ID" value="KUM48056.1"/>
    <property type="molecule type" value="Genomic_DNA"/>
</dbReference>
<evidence type="ECO:0000256" key="1">
    <source>
        <dbReference type="SAM" id="Phobius"/>
    </source>
</evidence>
<proteinExistence type="predicted"/>
<reference evidence="2" key="1">
    <citation type="journal article" date="2015" name="Genome Biol. Evol.">
        <title>Organellar Genomes of White Spruce (Picea glauca): Assembly and Annotation.</title>
        <authorList>
            <person name="Jackman S.D."/>
            <person name="Warren R.L."/>
            <person name="Gibb E.A."/>
            <person name="Vandervalk B.P."/>
            <person name="Mohamadi H."/>
            <person name="Chu J."/>
            <person name="Raymond A."/>
            <person name="Pleasance S."/>
            <person name="Coope R."/>
            <person name="Wildung M.R."/>
            <person name="Ritland C.E."/>
            <person name="Bousquet J."/>
            <person name="Jones S.J."/>
            <person name="Bohlmann J."/>
            <person name="Birol I."/>
        </authorList>
    </citation>
    <scope>NUCLEOTIDE SEQUENCE [LARGE SCALE GENOMIC DNA]</scope>
    <source>
        <tissue evidence="2">Flushing bud</tissue>
    </source>
</reference>
<name>A0A101LZ69_PICGL</name>
<keyword evidence="1" id="KW-0812">Transmembrane</keyword>
<dbReference type="AlphaFoldDB" id="A0A101LZ69"/>
<organism evidence="2">
    <name type="scientific">Picea glauca</name>
    <name type="common">White spruce</name>
    <name type="synonym">Pinus glauca</name>
    <dbReference type="NCBI Taxonomy" id="3330"/>
    <lineage>
        <taxon>Eukaryota</taxon>
        <taxon>Viridiplantae</taxon>
        <taxon>Streptophyta</taxon>
        <taxon>Embryophyta</taxon>
        <taxon>Tracheophyta</taxon>
        <taxon>Spermatophyta</taxon>
        <taxon>Pinopsida</taxon>
        <taxon>Pinidae</taxon>
        <taxon>Conifers I</taxon>
        <taxon>Pinales</taxon>
        <taxon>Pinaceae</taxon>
        <taxon>Picea</taxon>
    </lineage>
</organism>
<geneLocation type="mitochondrion" evidence="2"/>
<feature type="transmembrane region" description="Helical" evidence="1">
    <location>
        <begin position="7"/>
        <end position="31"/>
    </location>
</feature>
<gene>
    <name evidence="2" type="ORF">ABT39_MTgene5052</name>
</gene>
<sequence length="101" mass="11728">MIRVSSLRYAISTLVSLVIGWFRHLCVWWFFKLVGSPIKLFQVSTMFPWHLLSYGTNDMILRLVQMNKGLGSHPHTHIGQKGSPHPAIVRYSHPSYDRCYL</sequence>
<evidence type="ECO:0000313" key="2">
    <source>
        <dbReference type="EMBL" id="KUM48056.1"/>
    </source>
</evidence>
<comment type="caution">
    <text evidence="2">The sequence shown here is derived from an EMBL/GenBank/DDBJ whole genome shotgun (WGS) entry which is preliminary data.</text>
</comment>